<feature type="domain" description="FAM194 C-terminal" evidence="2">
    <location>
        <begin position="316"/>
        <end position="430"/>
    </location>
</feature>
<organism evidence="3 4">
    <name type="scientific">Diatraea saccharalis</name>
    <name type="common">sugarcane borer</name>
    <dbReference type="NCBI Taxonomy" id="40085"/>
    <lineage>
        <taxon>Eukaryota</taxon>
        <taxon>Metazoa</taxon>
        <taxon>Ecdysozoa</taxon>
        <taxon>Arthropoda</taxon>
        <taxon>Hexapoda</taxon>
        <taxon>Insecta</taxon>
        <taxon>Pterygota</taxon>
        <taxon>Neoptera</taxon>
        <taxon>Endopterygota</taxon>
        <taxon>Lepidoptera</taxon>
        <taxon>Glossata</taxon>
        <taxon>Ditrysia</taxon>
        <taxon>Pyraloidea</taxon>
        <taxon>Crambidae</taxon>
        <taxon>Crambinae</taxon>
        <taxon>Diatraea</taxon>
    </lineage>
</organism>
<dbReference type="Pfam" id="PF14977">
    <property type="entry name" value="FAM194"/>
    <property type="match status" value="1"/>
</dbReference>
<dbReference type="OrthoDB" id="331263at2759"/>
<evidence type="ECO:0000313" key="3">
    <source>
        <dbReference type="EMBL" id="CAG9788980.1"/>
    </source>
</evidence>
<evidence type="ECO:0000256" key="1">
    <source>
        <dbReference type="SAM" id="MobiDB-lite"/>
    </source>
</evidence>
<protein>
    <recommendedName>
        <fullName evidence="2">FAM194 C-terminal domain-containing protein</fullName>
    </recommendedName>
</protein>
<reference evidence="3" key="1">
    <citation type="submission" date="2021-12" db="EMBL/GenBank/DDBJ databases">
        <authorList>
            <person name="King R."/>
        </authorList>
    </citation>
    <scope>NUCLEOTIDE SEQUENCE</scope>
</reference>
<feature type="region of interest" description="Disordered" evidence="1">
    <location>
        <begin position="79"/>
        <end position="103"/>
    </location>
</feature>
<dbReference type="InterPro" id="IPR029281">
    <property type="entry name" value="FAM194_C"/>
</dbReference>
<evidence type="ECO:0000259" key="2">
    <source>
        <dbReference type="Pfam" id="PF14977"/>
    </source>
</evidence>
<gene>
    <name evidence="3" type="ORF">DIATSA_LOCUS6751</name>
</gene>
<name>A0A9N9WDV7_9NEOP</name>
<dbReference type="AlphaFoldDB" id="A0A9N9WDV7"/>
<evidence type="ECO:0000313" key="4">
    <source>
        <dbReference type="Proteomes" id="UP001153714"/>
    </source>
</evidence>
<keyword evidence="4" id="KW-1185">Reference proteome</keyword>
<sequence length="591" mass="67714">MCIDTIENLTESKDILEEVISKLGKHNPFADTCGVVSCPKICKKIPDKKKLSNDNVNAPLSEVPVIDNTKKNVNSIEHDKVQKKKKSGITKKLNSKEHRKSIDDNSLSTFDKNLEETKIKDNIVKKEKPKRTSEDELMAKLMKSFKIQTEKTASEPKSVKIPQLPNIADLPTVQRKIPKKILDDPSVSESIVECDMLNSASKMMIKGTNVVPYKAAVPTNSSIIPILFESKLDFTTEGTVEVSDLSTEDSMKSKKKSKNEYESKNGGNIFKYMLSDQKFIERGWTMLPTTKILRRMNVYKMIPTNPQADWFKKHQNKRVTMYNTGEKFAEIYEDGKGRWYYKNGKLALDYYKLQGTKKDYRYVIYSSGENHDFGRNLPVTVLASFDSLGNGVVYDHYGNERLKYNQSEGLVVDEKIGPRGRWKWHTLNDPPVLTPVLVDTHVKLDKCFQNLGFRDDDDKSVTSRKNKQEPDDSMLTIELENFMKEKAHKLMQKFKPLHIKMKALKINNQFSLKILDQSNIYLMFRDGKMSIKLSLGLLLMSNEIIDSETSELSEVATVYDIWPPKSQSIADLQQTVEKARRLGKCHAKLRR</sequence>
<accession>A0A9N9WDV7</accession>
<dbReference type="Proteomes" id="UP001153714">
    <property type="component" value="Chromosome 2"/>
</dbReference>
<dbReference type="EMBL" id="OU893333">
    <property type="protein sequence ID" value="CAG9788980.1"/>
    <property type="molecule type" value="Genomic_DNA"/>
</dbReference>
<feature type="compositionally biased region" description="Basic and acidic residues" evidence="1">
    <location>
        <begin position="94"/>
        <end position="103"/>
    </location>
</feature>
<reference evidence="3" key="2">
    <citation type="submission" date="2022-10" db="EMBL/GenBank/DDBJ databases">
        <authorList>
            <consortium name="ENA_rothamsted_submissions"/>
            <consortium name="culmorum"/>
            <person name="King R."/>
        </authorList>
    </citation>
    <scope>NUCLEOTIDE SEQUENCE</scope>
</reference>
<proteinExistence type="predicted"/>